<dbReference type="Pfam" id="PF00278">
    <property type="entry name" value="Orn_DAP_Arg_deC"/>
    <property type="match status" value="1"/>
</dbReference>
<dbReference type="Pfam" id="PF02784">
    <property type="entry name" value="Orn_Arg_deC_N"/>
    <property type="match status" value="1"/>
</dbReference>
<dbReference type="PANTHER" id="PTHR43727:SF2">
    <property type="entry name" value="GROUP IV DECARBOXYLASE"/>
    <property type="match status" value="1"/>
</dbReference>
<dbReference type="AlphaFoldDB" id="A0A7H0YGR6"/>
<evidence type="ECO:0000313" key="10">
    <source>
        <dbReference type="Proteomes" id="UP000516384"/>
    </source>
</evidence>
<dbReference type="InterPro" id="IPR022643">
    <property type="entry name" value="De-COase2_C"/>
</dbReference>
<dbReference type="InterPro" id="IPR022644">
    <property type="entry name" value="De-COase2_N"/>
</dbReference>
<dbReference type="SUPFAM" id="SSF50621">
    <property type="entry name" value="Alanine racemase C-terminal domain-like"/>
    <property type="match status" value="1"/>
</dbReference>
<dbReference type="FunFam" id="3.20.20.10:FF:000003">
    <property type="entry name" value="Diaminopimelate decarboxylase"/>
    <property type="match status" value="1"/>
</dbReference>
<feature type="active site" description="Proton donor" evidence="5">
    <location>
        <position position="390"/>
    </location>
</feature>
<dbReference type="InterPro" id="IPR000183">
    <property type="entry name" value="Orn/DAP/Arg_de-COase"/>
</dbReference>
<keyword evidence="3 5" id="KW-0663">Pyridoxal phosphate</keyword>
<feature type="domain" description="Orn/DAP/Arg decarboxylase 2 N-terminal" evidence="8">
    <location>
        <begin position="34"/>
        <end position="275"/>
    </location>
</feature>
<keyword evidence="4" id="KW-0456">Lyase</keyword>
<evidence type="ECO:0000256" key="6">
    <source>
        <dbReference type="RuleBase" id="RU003737"/>
    </source>
</evidence>
<feature type="domain" description="Orn/DAP/Arg decarboxylase 2 C-terminal" evidence="7">
    <location>
        <begin position="21"/>
        <end position="417"/>
    </location>
</feature>
<dbReference type="RefSeq" id="WP_190299620.1">
    <property type="nucleotide sequence ID" value="NZ_CP061172.1"/>
</dbReference>
<dbReference type="EMBL" id="CP061172">
    <property type="protein sequence ID" value="QNR70274.1"/>
    <property type="molecule type" value="Genomic_DNA"/>
</dbReference>
<evidence type="ECO:0000259" key="7">
    <source>
        <dbReference type="Pfam" id="PF00278"/>
    </source>
</evidence>
<dbReference type="PANTHER" id="PTHR43727">
    <property type="entry name" value="DIAMINOPIMELATE DECARBOXYLASE"/>
    <property type="match status" value="1"/>
</dbReference>
<dbReference type="InterPro" id="IPR029066">
    <property type="entry name" value="PLP-binding_barrel"/>
</dbReference>
<evidence type="ECO:0000259" key="8">
    <source>
        <dbReference type="Pfam" id="PF02784"/>
    </source>
</evidence>
<proteinExistence type="inferred from homology"/>
<dbReference type="GO" id="GO:0006596">
    <property type="term" value="P:polyamine biosynthetic process"/>
    <property type="evidence" value="ECO:0007669"/>
    <property type="project" value="InterPro"/>
</dbReference>
<organism evidence="9 10">
    <name type="scientific">Paenibacillus peoriae</name>
    <dbReference type="NCBI Taxonomy" id="59893"/>
    <lineage>
        <taxon>Bacteria</taxon>
        <taxon>Bacillati</taxon>
        <taxon>Bacillota</taxon>
        <taxon>Bacilli</taxon>
        <taxon>Bacillales</taxon>
        <taxon>Paenibacillaceae</taxon>
        <taxon>Paenibacillus</taxon>
    </lineage>
</organism>
<accession>A0A7H0YGR6</accession>
<dbReference type="InterPro" id="IPR002433">
    <property type="entry name" value="Orn_de-COase"/>
</dbReference>
<evidence type="ECO:0000256" key="1">
    <source>
        <dbReference type="ARBA" id="ARBA00001933"/>
    </source>
</evidence>
<evidence type="ECO:0000256" key="3">
    <source>
        <dbReference type="ARBA" id="ARBA00022898"/>
    </source>
</evidence>
<reference evidence="9 10" key="1">
    <citation type="submission" date="2020-09" db="EMBL/GenBank/DDBJ databases">
        <title>Characterization of Paenibacillus peoriae strain ZF390 with broad-spectrum antimicrobial activity as a potential biocontrol agent.</title>
        <authorList>
            <person name="Li L."/>
            <person name="Zhao Y."/>
            <person name="Li B."/>
            <person name="Xie X."/>
        </authorList>
    </citation>
    <scope>NUCLEOTIDE SEQUENCE [LARGE SCALE GENOMIC DNA]</scope>
    <source>
        <strain evidence="9 10">ZF390</strain>
    </source>
</reference>
<comment type="cofactor">
    <cofactor evidence="1 5">
        <name>pyridoxal 5'-phosphate</name>
        <dbReference type="ChEBI" id="CHEBI:597326"/>
    </cofactor>
</comment>
<evidence type="ECO:0000313" key="9">
    <source>
        <dbReference type="EMBL" id="QNR70274.1"/>
    </source>
</evidence>
<dbReference type="Gene3D" id="3.20.20.10">
    <property type="entry name" value="Alanine racemase"/>
    <property type="match status" value="1"/>
</dbReference>
<evidence type="ECO:0000256" key="2">
    <source>
        <dbReference type="ARBA" id="ARBA00022793"/>
    </source>
</evidence>
<dbReference type="PRINTS" id="PR01179">
    <property type="entry name" value="ODADCRBXLASE"/>
</dbReference>
<evidence type="ECO:0000256" key="5">
    <source>
        <dbReference type="PIRSR" id="PIRSR600183-50"/>
    </source>
</evidence>
<dbReference type="SUPFAM" id="SSF51419">
    <property type="entry name" value="PLP-binding barrel"/>
    <property type="match status" value="1"/>
</dbReference>
<evidence type="ECO:0000256" key="4">
    <source>
        <dbReference type="ARBA" id="ARBA00023239"/>
    </source>
</evidence>
<keyword evidence="2" id="KW-0210">Decarboxylase</keyword>
<dbReference type="GO" id="GO:0009089">
    <property type="term" value="P:lysine biosynthetic process via diaminopimelate"/>
    <property type="evidence" value="ECO:0007669"/>
    <property type="project" value="TreeGrafter"/>
</dbReference>
<sequence length="470" mass="51364">MDKKDEALLERFGEHSTPFYYYDGDALHAHVSSLLSRLHPAVRVHYALKANGNVALAGLLRSLGCGVEIASAGEMFVAMEAGYAAEDVLYAGPGKTVAELNEAVACGIGCIHVESVRELRLLEDIAAQAGQLVRAAVRINPDNDLSGATIKMGGVPRPFGVDEGQLDHFFKVLEDCPHVHFQGIQVYTGTQMLKSDQILASFANTLQLAERVQAQYGVAMHTVNLGGGFGVPYFAHEQPLDMDHVINGLNTLAEQTRSRMPGVKLIIESGRYLVAQSGMYVCRALYTKESKGEKFVVADGGMNHYAAATFRGRRIRDNYPVRIMRRQAGEPKESEEREVEATLRKVQRDASAQTAVAVEQSLEEVASRIGGPLEEASLELETVSIVGPLCTPEDCIVKKAQLPPIHEGDYIAFPNAGAYGLSYSPLQFLGHATPAELLDFRGEVHVIREHGDRTDLLHHQRMIPLPEDVL</sequence>
<dbReference type="Proteomes" id="UP000516384">
    <property type="component" value="Chromosome"/>
</dbReference>
<dbReference type="Gene3D" id="2.40.37.10">
    <property type="entry name" value="Lyase, Ornithine Decarboxylase, Chain A, domain 1"/>
    <property type="match status" value="1"/>
</dbReference>
<dbReference type="PRINTS" id="PR01182">
    <property type="entry name" value="ORNDCRBXLASE"/>
</dbReference>
<dbReference type="GO" id="GO:0008836">
    <property type="term" value="F:diaminopimelate decarboxylase activity"/>
    <property type="evidence" value="ECO:0007669"/>
    <property type="project" value="TreeGrafter"/>
</dbReference>
<name>A0A7H0YGR6_9BACL</name>
<gene>
    <name evidence="9" type="ORF">IAQ67_22510</name>
</gene>
<dbReference type="PROSITE" id="PS00878">
    <property type="entry name" value="ODR_DC_2_1"/>
    <property type="match status" value="1"/>
</dbReference>
<protein>
    <submittedName>
        <fullName evidence="9">Type III PLP-dependent enzyme</fullName>
    </submittedName>
</protein>
<comment type="similarity">
    <text evidence="6">Belongs to the Orn/Lys/Arg decarboxylase class-II family.</text>
</comment>
<feature type="modified residue" description="N6-(pyridoxal phosphate)lysine" evidence="5">
    <location>
        <position position="49"/>
    </location>
</feature>
<dbReference type="InterPro" id="IPR022653">
    <property type="entry name" value="De-COase2_pyr-phos_BS"/>
</dbReference>
<dbReference type="InterPro" id="IPR009006">
    <property type="entry name" value="Ala_racemase/Decarboxylase_C"/>
</dbReference>